<keyword evidence="3" id="KW-0276">Fatty acid metabolism</keyword>
<dbReference type="Pfam" id="PF00378">
    <property type="entry name" value="ECH_1"/>
    <property type="match status" value="1"/>
</dbReference>
<evidence type="ECO:0000256" key="2">
    <source>
        <dbReference type="ARBA" id="ARBA00005254"/>
    </source>
</evidence>
<dbReference type="EMBL" id="GL883009">
    <property type="protein sequence ID" value="EGG22392.1"/>
    <property type="molecule type" value="Genomic_DNA"/>
</dbReference>
<dbReference type="STRING" id="1054147.F4PPS9"/>
<evidence type="ECO:0000256" key="4">
    <source>
        <dbReference type="ARBA" id="ARBA00023098"/>
    </source>
</evidence>
<dbReference type="OrthoDB" id="14970at2759"/>
<dbReference type="GO" id="GO:0051750">
    <property type="term" value="F:delta(3,5)-delta(2,4)-dienoyl-CoA isomerase activity"/>
    <property type="evidence" value="ECO:0007669"/>
    <property type="project" value="TreeGrafter"/>
</dbReference>
<protein>
    <submittedName>
        <fullName evidence="7">Enoyl Coenzyme A hydratase</fullName>
    </submittedName>
</protein>
<keyword evidence="8" id="KW-1185">Reference proteome</keyword>
<proteinExistence type="inferred from homology"/>
<dbReference type="GeneID" id="14874401"/>
<dbReference type="PANTHER" id="PTHR43149:SF1">
    <property type="entry name" value="DELTA(3,5)-DELTA(2,4)-DIENOYL-COA ISOMERASE, MITOCHONDRIAL"/>
    <property type="match status" value="1"/>
</dbReference>
<dbReference type="AlphaFoldDB" id="F4PPS9"/>
<keyword evidence="4" id="KW-0443">Lipid metabolism</keyword>
<evidence type="ECO:0000256" key="5">
    <source>
        <dbReference type="ARBA" id="ARBA00023235"/>
    </source>
</evidence>
<dbReference type="GO" id="GO:0006635">
    <property type="term" value="P:fatty acid beta-oxidation"/>
    <property type="evidence" value="ECO:0007669"/>
    <property type="project" value="UniProtKB-UniPathway"/>
</dbReference>
<dbReference type="Gene3D" id="3.90.226.10">
    <property type="entry name" value="2-enoyl-CoA Hydratase, Chain A, domain 1"/>
    <property type="match status" value="1"/>
</dbReference>
<dbReference type="InterPro" id="IPR029045">
    <property type="entry name" value="ClpP/crotonase-like_dom_sf"/>
</dbReference>
<evidence type="ECO:0000256" key="3">
    <source>
        <dbReference type="ARBA" id="ARBA00022832"/>
    </source>
</evidence>
<dbReference type="Gene3D" id="1.10.12.10">
    <property type="entry name" value="Lyase 2-enoyl-coa Hydratase, Chain A, domain 2"/>
    <property type="match status" value="1"/>
</dbReference>
<organism evidence="7 8">
    <name type="scientific">Cavenderia fasciculata</name>
    <name type="common">Slime mold</name>
    <name type="synonym">Dictyostelium fasciculatum</name>
    <dbReference type="NCBI Taxonomy" id="261658"/>
    <lineage>
        <taxon>Eukaryota</taxon>
        <taxon>Amoebozoa</taxon>
        <taxon>Evosea</taxon>
        <taxon>Eumycetozoa</taxon>
        <taxon>Dictyostelia</taxon>
        <taxon>Acytosteliales</taxon>
        <taxon>Cavenderiaceae</taxon>
        <taxon>Cavenderia</taxon>
    </lineage>
</organism>
<dbReference type="InterPro" id="IPR018376">
    <property type="entry name" value="Enoyl-CoA_hyd/isom_CS"/>
</dbReference>
<dbReference type="SUPFAM" id="SSF52096">
    <property type="entry name" value="ClpP/crotonase"/>
    <property type="match status" value="1"/>
</dbReference>
<reference evidence="8" key="1">
    <citation type="journal article" date="2011" name="Genome Res.">
        <title>Phylogeny-wide analysis of social amoeba genomes highlights ancient origins for complex intercellular communication.</title>
        <authorList>
            <person name="Heidel A.J."/>
            <person name="Lawal H.M."/>
            <person name="Felder M."/>
            <person name="Schilde C."/>
            <person name="Helps N.R."/>
            <person name="Tunggal B."/>
            <person name="Rivero F."/>
            <person name="John U."/>
            <person name="Schleicher M."/>
            <person name="Eichinger L."/>
            <person name="Platzer M."/>
            <person name="Noegel A.A."/>
            <person name="Schaap P."/>
            <person name="Gloeckner G."/>
        </authorList>
    </citation>
    <scope>NUCLEOTIDE SEQUENCE [LARGE SCALE GENOMIC DNA]</scope>
    <source>
        <strain evidence="8">SH3</strain>
    </source>
</reference>
<dbReference type="PANTHER" id="PTHR43149">
    <property type="entry name" value="ENOYL-COA HYDRATASE"/>
    <property type="match status" value="1"/>
</dbReference>
<gene>
    <name evidence="7" type="primary">ech1</name>
    <name evidence="7" type="ORF">DFA_04510</name>
</gene>
<dbReference type="InterPro" id="IPR001753">
    <property type="entry name" value="Enoyl-CoA_hydra/iso"/>
</dbReference>
<comment type="similarity">
    <text evidence="2 6">Belongs to the enoyl-CoA hydratase/isomerase family.</text>
</comment>
<evidence type="ECO:0000313" key="7">
    <source>
        <dbReference type="EMBL" id="EGG22392.1"/>
    </source>
</evidence>
<dbReference type="RefSeq" id="XP_004360243.1">
    <property type="nucleotide sequence ID" value="XM_004360186.1"/>
</dbReference>
<sequence>MDSLFHTNNSPSFYSVVKTIDKYEHLKLEKNVDTGVAELILTSSNGLNLMSDQFFDELISIFETIQLDEKIRVVIIYSDGKIFSGGLDLAAASSQLSDTEGTVQEQSSKLFRLIRRWQCAFDRIEKCLKPVIAAVHGHCLGGAIDLITACDIRLCSSDATFSILETKLAIVADLGTLQRIQRICGVGNAREMAYTSRRIDSATASRYQLVNNVYSDKTTLLQEAHKLAKQIAANSPLVVQSTKMILNHSLDHKIDEGLLRVALHNTAFLRSNDLMEAVSSFMEKRTPIFKSNFSSNSLRGRSSSMIQGQTSPTGSRFIRLMNRYKELEMEWWSTLSEEDEQLLQDEGLDIKNMLFFSEVLFTVARFKPMMMFSYLPESMLQSYHERVIIASGLLQTLPDIVFKKCKSIETDNTVFENTAVLYFKQSIKQYQQQILNQNNNQTNNNNQNNQSNNNEEIIITATSPRSLSSSPSLNIKQMLGQLSQSTISLFQNIDQHGENTDLLAKEVELAELFDYPTNLPEHIRGSEDQFYDVGYSCCIYQSKEKELKQQQQQQNPQEMDDDERIVMSYFIPRHQLHIIQDRIKQHHHTYATLFKVIFGLDLKLRIAQAWDD</sequence>
<dbReference type="CDD" id="cd06558">
    <property type="entry name" value="crotonase-like"/>
    <property type="match status" value="1"/>
</dbReference>
<dbReference type="InterPro" id="IPR045002">
    <property type="entry name" value="Ech1-like"/>
</dbReference>
<comment type="pathway">
    <text evidence="1">Lipid metabolism; fatty acid beta-oxidation.</text>
</comment>
<name>F4PPS9_CACFS</name>
<evidence type="ECO:0000256" key="6">
    <source>
        <dbReference type="RuleBase" id="RU003707"/>
    </source>
</evidence>
<dbReference type="InterPro" id="IPR014748">
    <property type="entry name" value="Enoyl-CoA_hydra_C"/>
</dbReference>
<dbReference type="Proteomes" id="UP000007797">
    <property type="component" value="Unassembled WGS sequence"/>
</dbReference>
<keyword evidence="5" id="KW-0413">Isomerase</keyword>
<dbReference type="PROSITE" id="PS00166">
    <property type="entry name" value="ENOYL_COA_HYDRATASE"/>
    <property type="match status" value="1"/>
</dbReference>
<dbReference type="FunFam" id="1.10.12.10:FF:000004">
    <property type="entry name" value="Delta3,5-delta2,4-dienoyl-CoA isomerase"/>
    <property type="match status" value="1"/>
</dbReference>
<evidence type="ECO:0000313" key="8">
    <source>
        <dbReference type="Proteomes" id="UP000007797"/>
    </source>
</evidence>
<dbReference type="KEGG" id="dfa:DFA_04510"/>
<dbReference type="UniPathway" id="UPA00659"/>
<evidence type="ECO:0000256" key="1">
    <source>
        <dbReference type="ARBA" id="ARBA00005005"/>
    </source>
</evidence>
<accession>F4PPS9</accession>